<feature type="transmembrane region" description="Helical" evidence="7">
    <location>
        <begin position="116"/>
        <end position="138"/>
    </location>
</feature>
<dbReference type="InterPro" id="IPR018499">
    <property type="entry name" value="Tetraspanin/Peripherin"/>
</dbReference>
<comment type="caution">
    <text evidence="8">The sequence shown here is derived from an EMBL/GenBank/DDBJ whole genome shotgun (WGS) entry which is preliminary data.</text>
</comment>
<keyword evidence="9" id="KW-1185">Reference proteome</keyword>
<sequence length="303" mass="33521">MAFYINISFALADPPRMGRVAYRGRSSGRFTYVNLWVKYSLCLANFIFLAVGTFLLIFGIIALIESGGLPAHTAFSPLQWMFNLTVLCIVVGITTVFVSLAGFIGSLREIQVLLKCYFVFLALLFLAEVVACVLFFAFQDVAIKQMEDLIRKTFVTQYREPGFEDSTTFVNFIQRKLQCCGPKEYQDWNANRYFSCNGTEQSPEACGVPYSCCRRMNDVNVNVINTSCGFKVQTLSAVAASLRVWSVGCVQALVSAVEDNIIPVSCGVSGGALLQLVAILLAKTLNTQIGDQLRLLEQEHALT</sequence>
<evidence type="ECO:0000256" key="1">
    <source>
        <dbReference type="ARBA" id="ARBA00004141"/>
    </source>
</evidence>
<feature type="transmembrane region" description="Helical" evidence="7">
    <location>
        <begin position="84"/>
        <end position="104"/>
    </location>
</feature>
<dbReference type="InterPro" id="IPR000301">
    <property type="entry name" value="Tetraspanin_animals"/>
</dbReference>
<evidence type="ECO:0000256" key="4">
    <source>
        <dbReference type="ARBA" id="ARBA00022989"/>
    </source>
</evidence>
<keyword evidence="4 7" id="KW-1133">Transmembrane helix</keyword>
<protein>
    <recommendedName>
        <fullName evidence="7">Tetraspanin</fullName>
    </recommendedName>
</protein>
<comment type="caution">
    <text evidence="7">Lacks conserved residue(s) required for the propagation of feature annotation.</text>
</comment>
<evidence type="ECO:0000256" key="6">
    <source>
        <dbReference type="PIRSR" id="PIRSR002419-1"/>
    </source>
</evidence>
<evidence type="ECO:0000256" key="2">
    <source>
        <dbReference type="ARBA" id="ARBA00006840"/>
    </source>
</evidence>
<dbReference type="PANTHER" id="PTHR19282">
    <property type="entry name" value="TETRASPANIN"/>
    <property type="match status" value="1"/>
</dbReference>
<organism evidence="8 9">
    <name type="scientific">Fasciola hepatica</name>
    <name type="common">Liver fluke</name>
    <dbReference type="NCBI Taxonomy" id="6192"/>
    <lineage>
        <taxon>Eukaryota</taxon>
        <taxon>Metazoa</taxon>
        <taxon>Spiralia</taxon>
        <taxon>Lophotrochozoa</taxon>
        <taxon>Platyhelminthes</taxon>
        <taxon>Trematoda</taxon>
        <taxon>Digenea</taxon>
        <taxon>Plagiorchiida</taxon>
        <taxon>Echinostomata</taxon>
        <taxon>Echinostomatoidea</taxon>
        <taxon>Fasciolidae</taxon>
        <taxon>Fasciola</taxon>
    </lineage>
</organism>
<evidence type="ECO:0000313" key="9">
    <source>
        <dbReference type="Proteomes" id="UP000230066"/>
    </source>
</evidence>
<dbReference type="Gene3D" id="1.10.1450.10">
    <property type="entry name" value="Tetraspanin"/>
    <property type="match status" value="1"/>
</dbReference>
<keyword evidence="3 7" id="KW-0812">Transmembrane</keyword>
<dbReference type="SUPFAM" id="SSF48652">
    <property type="entry name" value="Tetraspanin"/>
    <property type="match status" value="1"/>
</dbReference>
<feature type="disulfide bond" evidence="6">
    <location>
        <begin position="179"/>
        <end position="212"/>
    </location>
</feature>
<dbReference type="EMBL" id="JXXN02000142">
    <property type="protein sequence ID" value="THD28480.1"/>
    <property type="molecule type" value="Genomic_DNA"/>
</dbReference>
<comment type="similarity">
    <text evidence="2 7">Belongs to the tetraspanin (TM4SF) family.</text>
</comment>
<reference evidence="8" key="1">
    <citation type="submission" date="2019-03" db="EMBL/GenBank/DDBJ databases">
        <title>Improved annotation for the trematode Fasciola hepatica.</title>
        <authorList>
            <person name="Choi Y.-J."/>
            <person name="Martin J."/>
            <person name="Mitreva M."/>
        </authorList>
    </citation>
    <scope>NUCLEOTIDE SEQUENCE [LARGE SCALE GENOMIC DNA]</scope>
</reference>
<feature type="transmembrane region" description="Helical" evidence="7">
    <location>
        <begin position="39"/>
        <end position="64"/>
    </location>
</feature>
<dbReference type="PANTHER" id="PTHR19282:SF431">
    <property type="entry name" value="TETRASPANIN 26A, ISOFORM B-RELATED"/>
    <property type="match status" value="1"/>
</dbReference>
<dbReference type="PIRSF" id="PIRSF002419">
    <property type="entry name" value="Tetraspanin"/>
    <property type="match status" value="1"/>
</dbReference>
<evidence type="ECO:0000256" key="3">
    <source>
        <dbReference type="ARBA" id="ARBA00022692"/>
    </source>
</evidence>
<accession>A0A4E0S415</accession>
<name>A0A4E0S415_FASHE</name>
<dbReference type="AlphaFoldDB" id="A0A4E0S415"/>
<comment type="subcellular location">
    <subcellularLocation>
        <location evidence="1 7">Membrane</location>
        <topology evidence="1 7">Multi-pass membrane protein</topology>
    </subcellularLocation>
</comment>
<dbReference type="PRINTS" id="PR00259">
    <property type="entry name" value="TMFOUR"/>
</dbReference>
<evidence type="ECO:0000256" key="7">
    <source>
        <dbReference type="RuleBase" id="RU361218"/>
    </source>
</evidence>
<dbReference type="Proteomes" id="UP000230066">
    <property type="component" value="Unassembled WGS sequence"/>
</dbReference>
<dbReference type="GO" id="GO:0005886">
    <property type="term" value="C:plasma membrane"/>
    <property type="evidence" value="ECO:0007669"/>
    <property type="project" value="TreeGrafter"/>
</dbReference>
<dbReference type="Pfam" id="PF00335">
    <property type="entry name" value="Tetraspanin"/>
    <property type="match status" value="1"/>
</dbReference>
<keyword evidence="6" id="KW-1015">Disulfide bond</keyword>
<evidence type="ECO:0000313" key="8">
    <source>
        <dbReference type="EMBL" id="THD28480.1"/>
    </source>
</evidence>
<gene>
    <name evidence="8" type="ORF">D915_000710</name>
</gene>
<proteinExistence type="inferred from homology"/>
<keyword evidence="5 7" id="KW-0472">Membrane</keyword>
<evidence type="ECO:0000256" key="5">
    <source>
        <dbReference type="ARBA" id="ARBA00023136"/>
    </source>
</evidence>
<feature type="disulfide bond" evidence="6">
    <location>
        <begin position="180"/>
        <end position="196"/>
    </location>
</feature>
<dbReference type="InterPro" id="IPR008952">
    <property type="entry name" value="Tetraspanin_EC2_sf"/>
</dbReference>